<evidence type="ECO:0000313" key="2">
    <source>
        <dbReference type="Proteomes" id="UP000020595"/>
    </source>
</evidence>
<gene>
    <name evidence="1" type="ORF">J512_3439</name>
</gene>
<comment type="caution">
    <text evidence="1">The sequence shown here is derived from an EMBL/GenBank/DDBJ whole genome shotgun (WGS) entry which is preliminary data.</text>
</comment>
<dbReference type="Proteomes" id="UP000020595">
    <property type="component" value="Unassembled WGS sequence"/>
</dbReference>
<name>A0A009I0P6_ACIB9</name>
<evidence type="ECO:0000313" key="1">
    <source>
        <dbReference type="EMBL" id="EXB04151.1"/>
    </source>
</evidence>
<proteinExistence type="predicted"/>
<dbReference type="AlphaFoldDB" id="A0A009I0P6"/>
<reference evidence="1 2" key="1">
    <citation type="submission" date="2014-02" db="EMBL/GenBank/DDBJ databases">
        <title>Comparative genomics and transcriptomics to identify genetic mechanisms underlying the emergence of carbapenem resistant Acinetobacter baumannii (CRAb).</title>
        <authorList>
            <person name="Harris A.D."/>
            <person name="Johnson K.J."/>
            <person name="George J."/>
            <person name="Shefchek K."/>
            <person name="Daugherty S.C."/>
            <person name="Parankush S."/>
            <person name="Sadzewicz L."/>
            <person name="Tallon L."/>
            <person name="Sengamalay N."/>
            <person name="Hazen T.H."/>
            <person name="Rasko D.A."/>
        </authorList>
    </citation>
    <scope>NUCLEOTIDE SEQUENCE [LARGE SCALE GENOMIC DNA]</scope>
    <source>
        <strain evidence="1 2">1295743</strain>
    </source>
</reference>
<dbReference type="EMBL" id="JEWH01000059">
    <property type="protein sequence ID" value="EXB04151.1"/>
    <property type="molecule type" value="Genomic_DNA"/>
</dbReference>
<organism evidence="1 2">
    <name type="scientific">Acinetobacter baumannii (strain 1295743)</name>
    <dbReference type="NCBI Taxonomy" id="1310613"/>
    <lineage>
        <taxon>Bacteria</taxon>
        <taxon>Pseudomonadati</taxon>
        <taxon>Pseudomonadota</taxon>
        <taxon>Gammaproteobacteria</taxon>
        <taxon>Moraxellales</taxon>
        <taxon>Moraxellaceae</taxon>
        <taxon>Acinetobacter</taxon>
        <taxon>Acinetobacter calcoaceticus/baumannii complex</taxon>
    </lineage>
</organism>
<protein>
    <submittedName>
        <fullName evidence="1">Uncharacterized protein</fullName>
    </submittedName>
</protein>
<sequence>MTETAAEKKKRKLIRELRDHQWLYQYSVYPRLLGEKKAVDKSRAEEIILLGVDDFRNRLRKKTANIGILFEIRKMNVGLIRGFETQYKRKDFAQIYITFYSSEEIEGRLLNEIIETVYCDQVNVRSRKVTEEKMLTTIATIRRQGVYDFSSYYEIKGNKFNRYSCIHRSSFIRKEEIL</sequence>
<dbReference type="PATRIC" id="fig|1310613.3.peg.3302"/>
<accession>A0A009I0P6</accession>
<dbReference type="RefSeq" id="WP_032051658.1">
    <property type="nucleotide sequence ID" value="NZ_JEWH01000059.1"/>
</dbReference>